<evidence type="ECO:0000313" key="2">
    <source>
        <dbReference type="Proteomes" id="UP000198855"/>
    </source>
</evidence>
<dbReference type="EMBL" id="FOMT01000001">
    <property type="protein sequence ID" value="SFD60497.1"/>
    <property type="molecule type" value="Genomic_DNA"/>
</dbReference>
<proteinExistence type="predicted"/>
<accession>A0A1I1TPK9</accession>
<reference evidence="2" key="1">
    <citation type="submission" date="2016-10" db="EMBL/GenBank/DDBJ databases">
        <authorList>
            <person name="Varghese N."/>
            <person name="Submissions S."/>
        </authorList>
    </citation>
    <scope>NUCLEOTIDE SEQUENCE [LARGE SCALE GENOMIC DNA]</scope>
    <source>
        <strain evidence="2">CGMCC 1.10784</strain>
    </source>
</reference>
<name>A0A1I1TPK9_9BACL</name>
<dbReference type="AlphaFoldDB" id="A0A1I1TPK9"/>
<dbReference type="Proteomes" id="UP000198855">
    <property type="component" value="Unassembled WGS sequence"/>
</dbReference>
<organism evidence="1 2">
    <name type="scientific">Paenibacillus catalpae</name>
    <dbReference type="NCBI Taxonomy" id="1045775"/>
    <lineage>
        <taxon>Bacteria</taxon>
        <taxon>Bacillati</taxon>
        <taxon>Bacillota</taxon>
        <taxon>Bacilli</taxon>
        <taxon>Bacillales</taxon>
        <taxon>Paenibacillaceae</taxon>
        <taxon>Paenibacillus</taxon>
    </lineage>
</organism>
<keyword evidence="2" id="KW-1185">Reference proteome</keyword>
<evidence type="ECO:0000313" key="1">
    <source>
        <dbReference type="EMBL" id="SFD60497.1"/>
    </source>
</evidence>
<sequence length="74" mass="7857">MSDNSCGNKTYGTKSVFTLLSTLPIGTAINIHVSGSIHDGTWAGFTDGIATVTSSFDNKTEYIPLNQITAVYVL</sequence>
<dbReference type="STRING" id="1045775.SAMN05216378_0616"/>
<gene>
    <name evidence="1" type="ORF">SAMN05216378_0616</name>
</gene>
<protein>
    <submittedName>
        <fullName evidence="1">Uncharacterized protein</fullName>
    </submittedName>
</protein>
<dbReference type="RefSeq" id="WP_091180856.1">
    <property type="nucleotide sequence ID" value="NZ_FOMT01000001.1"/>
</dbReference>